<name>A0AAW4MSM5_9FIRM</name>
<evidence type="ECO:0000256" key="6">
    <source>
        <dbReference type="ARBA" id="ARBA00022737"/>
    </source>
</evidence>
<dbReference type="PANTHER" id="PTHR21248">
    <property type="entry name" value="CARDIOLIPIN SYNTHASE"/>
    <property type="match status" value="1"/>
</dbReference>
<dbReference type="EC" id="2.7.8.-" evidence="12"/>
<evidence type="ECO:0000256" key="5">
    <source>
        <dbReference type="ARBA" id="ARBA00022692"/>
    </source>
</evidence>
<evidence type="ECO:0000256" key="8">
    <source>
        <dbReference type="ARBA" id="ARBA00023098"/>
    </source>
</evidence>
<dbReference type="InterPro" id="IPR001736">
    <property type="entry name" value="PLipase_D/transphosphatidylase"/>
</dbReference>
<dbReference type="AlphaFoldDB" id="A0AAW4MSM5"/>
<gene>
    <name evidence="15" type="primary">cls</name>
    <name evidence="15" type="ORF">KSV97_02640</name>
    <name evidence="16" type="ORF">KSW06_02435</name>
</gene>
<keyword evidence="4" id="KW-0808">Transferase</keyword>
<dbReference type="Pfam" id="PF13396">
    <property type="entry name" value="PLDc_N"/>
    <property type="match status" value="1"/>
</dbReference>
<dbReference type="InterPro" id="IPR027379">
    <property type="entry name" value="CLS_N"/>
</dbReference>
<keyword evidence="18" id="KW-1185">Reference proteome</keyword>
<dbReference type="GO" id="GO:0008808">
    <property type="term" value="F:cardiolipin synthase activity"/>
    <property type="evidence" value="ECO:0007669"/>
    <property type="project" value="UniProtKB-UniRule"/>
</dbReference>
<keyword evidence="6" id="KW-0677">Repeat</keyword>
<evidence type="ECO:0000256" key="13">
    <source>
        <dbReference type="SAM" id="Phobius"/>
    </source>
</evidence>
<keyword evidence="9 13" id="KW-0472">Membrane</keyword>
<dbReference type="Pfam" id="PF13091">
    <property type="entry name" value="PLDc_2"/>
    <property type="match status" value="2"/>
</dbReference>
<evidence type="ECO:0000256" key="3">
    <source>
        <dbReference type="ARBA" id="ARBA00022516"/>
    </source>
</evidence>
<keyword evidence="2" id="KW-1003">Cell membrane</keyword>
<keyword evidence="10" id="KW-0594">Phospholipid biosynthesis</keyword>
<dbReference type="EMBL" id="JAHOEL010000009">
    <property type="protein sequence ID" value="MBV3392123.1"/>
    <property type="molecule type" value="Genomic_DNA"/>
</dbReference>
<dbReference type="RefSeq" id="WP_217747160.1">
    <property type="nucleotide sequence ID" value="NZ_JAHOEB010000010.1"/>
</dbReference>
<evidence type="ECO:0000256" key="9">
    <source>
        <dbReference type="ARBA" id="ARBA00023136"/>
    </source>
</evidence>
<feature type="transmembrane region" description="Helical" evidence="13">
    <location>
        <begin position="73"/>
        <end position="91"/>
    </location>
</feature>
<dbReference type="NCBIfam" id="TIGR04265">
    <property type="entry name" value="bac_cardiolipin"/>
    <property type="match status" value="1"/>
</dbReference>
<evidence type="ECO:0000256" key="2">
    <source>
        <dbReference type="ARBA" id="ARBA00022475"/>
    </source>
</evidence>
<evidence type="ECO:0000256" key="10">
    <source>
        <dbReference type="ARBA" id="ARBA00023209"/>
    </source>
</evidence>
<feature type="transmembrane region" description="Helical" evidence="13">
    <location>
        <begin position="42"/>
        <end position="61"/>
    </location>
</feature>
<keyword evidence="3" id="KW-0444">Lipid biosynthesis</keyword>
<evidence type="ECO:0000256" key="4">
    <source>
        <dbReference type="ARBA" id="ARBA00022679"/>
    </source>
</evidence>
<protein>
    <recommendedName>
        <fullName evidence="12">Cardiolipin synthase</fullName>
        <ecNumber evidence="12">2.7.8.-</ecNumber>
    </recommendedName>
</protein>
<dbReference type="PROSITE" id="PS50035">
    <property type="entry name" value="PLD"/>
    <property type="match status" value="2"/>
</dbReference>
<keyword evidence="5 13" id="KW-0812">Transmembrane</keyword>
<reference evidence="15 18" key="1">
    <citation type="submission" date="2021-06" db="EMBL/GenBank/DDBJ databases">
        <title>Collection of gut derived symbiotic bacterial strains cultured from healthy donors.</title>
        <authorList>
            <person name="Lin H."/>
            <person name="Littmann E."/>
            <person name="Pamer E.G."/>
        </authorList>
    </citation>
    <scope>NUCLEOTIDE SEQUENCE</scope>
    <source>
        <strain evidence="16 18">MSK.21.70</strain>
        <strain evidence="15">MSK.21.82</strain>
    </source>
</reference>
<evidence type="ECO:0000313" key="15">
    <source>
        <dbReference type="EMBL" id="MBV3382140.1"/>
    </source>
</evidence>
<evidence type="ECO:0000256" key="1">
    <source>
        <dbReference type="ARBA" id="ARBA00004651"/>
    </source>
</evidence>
<feature type="domain" description="PLD phosphodiesterase" evidence="14">
    <location>
        <begin position="247"/>
        <end position="274"/>
    </location>
</feature>
<dbReference type="Proteomes" id="UP001197492">
    <property type="component" value="Unassembled WGS sequence"/>
</dbReference>
<evidence type="ECO:0000256" key="7">
    <source>
        <dbReference type="ARBA" id="ARBA00022989"/>
    </source>
</evidence>
<proteinExistence type="predicted"/>
<comment type="caution">
    <text evidence="15">The sequence shown here is derived from an EMBL/GenBank/DDBJ whole genome shotgun (WGS) entry which is preliminary data.</text>
</comment>
<dbReference type="Proteomes" id="UP001196408">
    <property type="component" value="Unassembled WGS sequence"/>
</dbReference>
<sequence length="510" mass="59132">MNTYEYKNDVKNSIVRVIIAAFLIIIQVFMIVNLAIHLSEYYAAFDTIMSIIAFICVLHIYGRPDNSAFKLSWIVLILIFPVFGLAIYILFGRPSLLKTVQKKFNKVNDDLNSYKIETQGYEELQQNDPLHATEAYYLQSLGFPVFNHTKIKFYSSTNDALEAQLHDLNNAKEFIFMEYHAIEDSKAWRQIEDILVEKVKQGVDVRVFYDDMGSIGFINNKFRARLHDEGIQCRVFNPIFPVLNPFMNNRDHRKITVIDGLIGYTGGYNLADEYFNYTHPYGLWKDSGVRLEGDAVDSLTKIFFEMWQTSSKEDYEDLTLYLKGHKVSGEGYIIPYSDTPLDDEETGENVYLNMIKHAVDHIYITTPYLILSDEMQRELILASKRGVDVRIITPGIPDKAVVFALTRSYYSHLVQAGIHIYEYTPGFIHSKQCLVDDQVGVVGTINFDFRSLYLHFENGCWFTHNHAVKELREDFDELFEISQDVSEKYINTSVVLRGWRCILRFFSPLM</sequence>
<dbReference type="InterPro" id="IPR022924">
    <property type="entry name" value="Cardiolipin_synthase"/>
</dbReference>
<dbReference type="EMBL" id="JAHOEF010000010">
    <property type="protein sequence ID" value="MBV3382140.1"/>
    <property type="molecule type" value="Genomic_DNA"/>
</dbReference>
<evidence type="ECO:0000256" key="11">
    <source>
        <dbReference type="ARBA" id="ARBA00023264"/>
    </source>
</evidence>
<accession>A0AAW4MSM5</accession>
<dbReference type="GO" id="GO:0005886">
    <property type="term" value="C:plasma membrane"/>
    <property type="evidence" value="ECO:0007669"/>
    <property type="project" value="UniProtKB-SubCell"/>
</dbReference>
<keyword evidence="7 13" id="KW-1133">Transmembrane helix</keyword>
<evidence type="ECO:0000256" key="12">
    <source>
        <dbReference type="NCBIfam" id="TIGR04265"/>
    </source>
</evidence>
<dbReference type="GO" id="GO:0032049">
    <property type="term" value="P:cardiolipin biosynthetic process"/>
    <property type="evidence" value="ECO:0007669"/>
    <property type="project" value="UniProtKB-UniRule"/>
</dbReference>
<evidence type="ECO:0000259" key="14">
    <source>
        <dbReference type="PROSITE" id="PS50035"/>
    </source>
</evidence>
<dbReference type="CDD" id="cd09154">
    <property type="entry name" value="PLDc_SMU_988_like_1"/>
    <property type="match status" value="1"/>
</dbReference>
<dbReference type="InterPro" id="IPR025202">
    <property type="entry name" value="PLD-like_dom"/>
</dbReference>
<evidence type="ECO:0000313" key="18">
    <source>
        <dbReference type="Proteomes" id="UP001197492"/>
    </source>
</evidence>
<dbReference type="SMART" id="SM00155">
    <property type="entry name" value="PLDc"/>
    <property type="match status" value="2"/>
</dbReference>
<evidence type="ECO:0000313" key="17">
    <source>
        <dbReference type="Proteomes" id="UP001196408"/>
    </source>
</evidence>
<keyword evidence="11" id="KW-1208">Phospholipid metabolism</keyword>
<organism evidence="15 17">
    <name type="scientific">Catenibacterium mitsuokai</name>
    <dbReference type="NCBI Taxonomy" id="100886"/>
    <lineage>
        <taxon>Bacteria</taxon>
        <taxon>Bacillati</taxon>
        <taxon>Bacillota</taxon>
        <taxon>Erysipelotrichia</taxon>
        <taxon>Erysipelotrichales</taxon>
        <taxon>Coprobacillaceae</taxon>
        <taxon>Catenibacterium</taxon>
    </lineage>
</organism>
<keyword evidence="8" id="KW-0443">Lipid metabolism</keyword>
<comment type="subcellular location">
    <subcellularLocation>
        <location evidence="1">Cell membrane</location>
        <topology evidence="1">Multi-pass membrane protein</topology>
    </subcellularLocation>
</comment>
<feature type="domain" description="PLD phosphodiesterase" evidence="14">
    <location>
        <begin position="424"/>
        <end position="451"/>
    </location>
</feature>
<feature type="transmembrane region" description="Helical" evidence="13">
    <location>
        <begin position="14"/>
        <end position="36"/>
    </location>
</feature>
<evidence type="ECO:0000313" key="16">
    <source>
        <dbReference type="EMBL" id="MBV3392123.1"/>
    </source>
</evidence>
<dbReference type="CDD" id="cd09160">
    <property type="entry name" value="PLDc_SMU_988_like_2"/>
    <property type="match status" value="1"/>
</dbReference>
<dbReference type="PANTHER" id="PTHR21248:SF22">
    <property type="entry name" value="PHOSPHOLIPASE D"/>
    <property type="match status" value="1"/>
</dbReference>